<proteinExistence type="predicted"/>
<evidence type="ECO:0000313" key="2">
    <source>
        <dbReference type="Proteomes" id="UP000688137"/>
    </source>
</evidence>
<protein>
    <submittedName>
        <fullName evidence="1">Uncharacterized protein</fullName>
    </submittedName>
</protein>
<keyword evidence="2" id="KW-1185">Reference proteome</keyword>
<sequence length="54" mass="6458">MQAALAEAIKEEQFMLCFKESKEQAHFQLCMDLFERSKAISQRAFVRYVRSRKQ</sequence>
<dbReference type="AlphaFoldDB" id="A0A8S1MLD0"/>
<dbReference type="Proteomes" id="UP000688137">
    <property type="component" value="Unassembled WGS sequence"/>
</dbReference>
<reference evidence="1" key="1">
    <citation type="submission" date="2021-01" db="EMBL/GenBank/DDBJ databases">
        <authorList>
            <consortium name="Genoscope - CEA"/>
            <person name="William W."/>
        </authorList>
    </citation>
    <scope>NUCLEOTIDE SEQUENCE</scope>
</reference>
<evidence type="ECO:0000313" key="1">
    <source>
        <dbReference type="EMBL" id="CAD8079221.1"/>
    </source>
</evidence>
<gene>
    <name evidence="1" type="ORF">PPRIM_AZ9-3.1.T0610185</name>
</gene>
<accession>A0A8S1MLD0</accession>
<dbReference type="EMBL" id="CAJJDM010000062">
    <property type="protein sequence ID" value="CAD8079221.1"/>
    <property type="molecule type" value="Genomic_DNA"/>
</dbReference>
<comment type="caution">
    <text evidence="1">The sequence shown here is derived from an EMBL/GenBank/DDBJ whole genome shotgun (WGS) entry which is preliminary data.</text>
</comment>
<organism evidence="1 2">
    <name type="scientific">Paramecium primaurelia</name>
    <dbReference type="NCBI Taxonomy" id="5886"/>
    <lineage>
        <taxon>Eukaryota</taxon>
        <taxon>Sar</taxon>
        <taxon>Alveolata</taxon>
        <taxon>Ciliophora</taxon>
        <taxon>Intramacronucleata</taxon>
        <taxon>Oligohymenophorea</taxon>
        <taxon>Peniculida</taxon>
        <taxon>Parameciidae</taxon>
        <taxon>Paramecium</taxon>
    </lineage>
</organism>
<name>A0A8S1MLD0_PARPR</name>